<proteinExistence type="predicted"/>
<protein>
    <recommendedName>
        <fullName evidence="6">Primosomal protein</fullName>
    </recommendedName>
</protein>
<dbReference type="GeneID" id="64187793"/>
<evidence type="ECO:0000313" key="2">
    <source>
        <dbReference type="EMBL" id="MDK4300070.1"/>
    </source>
</evidence>
<evidence type="ECO:0000313" key="3">
    <source>
        <dbReference type="EMBL" id="MDK4325867.1"/>
    </source>
</evidence>
<dbReference type="AlphaFoldDB" id="A0AAP4F6C2"/>
<feature type="compositionally biased region" description="Basic and acidic residues" evidence="1">
    <location>
        <begin position="204"/>
        <end position="227"/>
    </location>
</feature>
<organism evidence="3 4">
    <name type="scientific">Corynebacterium propinquum</name>
    <dbReference type="NCBI Taxonomy" id="43769"/>
    <lineage>
        <taxon>Bacteria</taxon>
        <taxon>Bacillati</taxon>
        <taxon>Actinomycetota</taxon>
        <taxon>Actinomycetes</taxon>
        <taxon>Mycobacteriales</taxon>
        <taxon>Corynebacteriaceae</taxon>
        <taxon>Corynebacterium</taxon>
    </lineage>
</organism>
<keyword evidence="5" id="KW-1185">Reference proteome</keyword>
<dbReference type="EMBL" id="JASNVK010000002">
    <property type="protein sequence ID" value="MDK4300070.1"/>
    <property type="molecule type" value="Genomic_DNA"/>
</dbReference>
<dbReference type="Proteomes" id="UP001226160">
    <property type="component" value="Unassembled WGS sequence"/>
</dbReference>
<sequence>MNNRAIIPVSLSLSSGDFYTLWAPTWKENGSQWEAFLGDDDNVLVFPTVAEMLVYLENTTKHDLREHPKWGDFAKLPEYRAHPEDRDHYDIVGLPHYLADRPSYDAVATSAKILSITKALGNVCADDDTMIFFSTHSVLGNVQRGADHYSGDHGLSEWSSVGRAVLTNWKKIESNLADSVRIVDVTEDFDSVDKDTIADAEKRITQSKEQADKERAEREEERKRQAEAADPYDSSAWAAAGIDPIKITIDGKSVYTLRCYLDGAPIFLGRFGTINTFPTGRQLLRWIIENDEHDLAKVATWEDIVTAANAGELELTVHRDNAYSFQGLTEDMEKGPEAVDIPQMSACYELLADAADWAGDDSINSYMLANPRFQDYLGYMLGSQQTSGYVPSKPYTDHSKGWRGLEDMLVKRFAKF</sequence>
<reference evidence="3 5" key="1">
    <citation type="submission" date="2023-05" db="EMBL/GenBank/DDBJ databases">
        <title>Metabolic capabilities are highly conserved among human nasal-associated Corynebacterium species in pangenomic analyses.</title>
        <authorList>
            <person name="Tran T.H."/>
            <person name="Roberts A.Q."/>
            <person name="Escapa I.F."/>
            <person name="Gao W."/>
            <person name="Conlan S."/>
            <person name="Kong H."/>
            <person name="Segre J.A."/>
            <person name="Kelly M.S."/>
            <person name="Lemon K.P."/>
        </authorList>
    </citation>
    <scope>NUCLEOTIDE SEQUENCE</scope>
    <source>
        <strain evidence="3">KPL2654</strain>
        <strain evidence="2 5">KPL2811</strain>
    </source>
</reference>
<comment type="caution">
    <text evidence="3">The sequence shown here is derived from an EMBL/GenBank/DDBJ whole genome shotgun (WGS) entry which is preliminary data.</text>
</comment>
<evidence type="ECO:0000256" key="1">
    <source>
        <dbReference type="SAM" id="MobiDB-lite"/>
    </source>
</evidence>
<feature type="region of interest" description="Disordered" evidence="1">
    <location>
        <begin position="204"/>
        <end position="230"/>
    </location>
</feature>
<dbReference type="RefSeq" id="WP_018121430.1">
    <property type="nucleotide sequence ID" value="NZ_CABIYR010000008.1"/>
</dbReference>
<evidence type="ECO:0000313" key="4">
    <source>
        <dbReference type="Proteomes" id="UP001226160"/>
    </source>
</evidence>
<dbReference type="EMBL" id="JASNVP010000004">
    <property type="protein sequence ID" value="MDK4325867.1"/>
    <property type="molecule type" value="Genomic_DNA"/>
</dbReference>
<evidence type="ECO:0000313" key="5">
    <source>
        <dbReference type="Proteomes" id="UP001243856"/>
    </source>
</evidence>
<gene>
    <name evidence="2" type="ORF">QPX45_02205</name>
    <name evidence="3" type="ORF">QPX54_04965</name>
</gene>
<evidence type="ECO:0008006" key="6">
    <source>
        <dbReference type="Google" id="ProtNLM"/>
    </source>
</evidence>
<accession>A0AAP4F6C2</accession>
<dbReference type="Proteomes" id="UP001243856">
    <property type="component" value="Unassembled WGS sequence"/>
</dbReference>
<name>A0AAP4F6C2_9CORY</name>